<feature type="transmembrane region" description="Helical" evidence="2">
    <location>
        <begin position="199"/>
        <end position="219"/>
    </location>
</feature>
<feature type="transmembrane region" description="Helical" evidence="2">
    <location>
        <begin position="355"/>
        <end position="376"/>
    </location>
</feature>
<sequence>MSGSARVGVSPGHDRDHDRGTTRSAWSSKRRRPSTALWEDSTSTEDDRWTYEVVPAEPLPLVDLSCSLKSRFIPGSLLQRIDVFLVRYARALLIGYCVALIASTIVPLVPPLIGQVAACVSITLGLPLGLGSLSGLRYDVVRLLTTTYDFWFFLVLNTFICGMMATYFGDLRMARMVLDWTGIQNLVMADAQLRAVRRLTFMAVIGVSVLTVQLASVLFDLVQNAHDFQLFASGDHTVMASNFLANGIITLTILVLRFVYRKRHALKRDHAKSAIVECVGYRVRIKLVTHRLQTIAVVPKATHQRQHEHLRPTVQSRRPVYIQQMQLMPIEERFDATRLVVPLCFNAGKRLSKPLLILLYALGCFGFLLVVVGILLEVQGSFATMQARNTINTVFLVGIGSSVLFCVVFLGLLQRDLVRWLLSSFDFLFYSIQVTLAHMAVCALFHWDYRCFGVLSSWLWIHWFMLLDALTPVMRAKLRFHGRLTLPVVTVFTAGQTAILVALMFFPDVCPDDVTLWQGTVLHKAFEFRVRPFLFSRVATTLLWSCRMLWRLTVTKGDDLVILRGRVMYRNYFKISQTSKSHQRSRAWSTLLPPLRHKGQSGAR</sequence>
<feature type="transmembrane region" description="Helical" evidence="2">
    <location>
        <begin position="486"/>
        <end position="506"/>
    </location>
</feature>
<protein>
    <submittedName>
        <fullName evidence="3">Uncharacterized protein</fullName>
    </submittedName>
</protein>
<keyword evidence="4" id="KW-1185">Reference proteome</keyword>
<organism evidence="3 4">
    <name type="scientific">Lagenidium giganteum</name>
    <dbReference type="NCBI Taxonomy" id="4803"/>
    <lineage>
        <taxon>Eukaryota</taxon>
        <taxon>Sar</taxon>
        <taxon>Stramenopiles</taxon>
        <taxon>Oomycota</taxon>
        <taxon>Peronosporomycetes</taxon>
        <taxon>Pythiales</taxon>
        <taxon>Pythiaceae</taxon>
    </lineage>
</organism>
<dbReference type="EMBL" id="DAKRPA010000004">
    <property type="protein sequence ID" value="DBA04955.1"/>
    <property type="molecule type" value="Genomic_DNA"/>
</dbReference>
<comment type="caution">
    <text evidence="3">The sequence shown here is derived from an EMBL/GenBank/DDBJ whole genome shotgun (WGS) entry which is preliminary data.</text>
</comment>
<feature type="compositionally biased region" description="Basic and acidic residues" evidence="1">
    <location>
        <begin position="12"/>
        <end position="21"/>
    </location>
</feature>
<evidence type="ECO:0000256" key="2">
    <source>
        <dbReference type="SAM" id="Phobius"/>
    </source>
</evidence>
<feature type="transmembrane region" description="Helical" evidence="2">
    <location>
        <begin position="150"/>
        <end position="168"/>
    </location>
</feature>
<dbReference type="Proteomes" id="UP001146120">
    <property type="component" value="Unassembled WGS sequence"/>
</dbReference>
<evidence type="ECO:0000313" key="4">
    <source>
        <dbReference type="Proteomes" id="UP001146120"/>
    </source>
</evidence>
<keyword evidence="2" id="KW-0812">Transmembrane</keyword>
<gene>
    <name evidence="3" type="ORF">N0F65_006957</name>
</gene>
<feature type="transmembrane region" description="Helical" evidence="2">
    <location>
        <begin position="88"/>
        <end position="109"/>
    </location>
</feature>
<evidence type="ECO:0000256" key="1">
    <source>
        <dbReference type="SAM" id="MobiDB-lite"/>
    </source>
</evidence>
<keyword evidence="2" id="KW-0472">Membrane</keyword>
<feature type="transmembrane region" description="Helical" evidence="2">
    <location>
        <begin position="391"/>
        <end position="413"/>
    </location>
</feature>
<feature type="transmembrane region" description="Helical" evidence="2">
    <location>
        <begin position="239"/>
        <end position="260"/>
    </location>
</feature>
<reference evidence="3" key="1">
    <citation type="submission" date="2022-11" db="EMBL/GenBank/DDBJ databases">
        <authorList>
            <person name="Morgan W.R."/>
            <person name="Tartar A."/>
        </authorList>
    </citation>
    <scope>NUCLEOTIDE SEQUENCE</scope>
    <source>
        <strain evidence="3">ARSEF 373</strain>
    </source>
</reference>
<proteinExistence type="predicted"/>
<feature type="transmembrane region" description="Helical" evidence="2">
    <location>
        <begin position="425"/>
        <end position="447"/>
    </location>
</feature>
<name>A0AAV2ZQ42_9STRA</name>
<evidence type="ECO:0000313" key="3">
    <source>
        <dbReference type="EMBL" id="DBA04955.1"/>
    </source>
</evidence>
<accession>A0AAV2ZQ42</accession>
<reference evidence="3" key="2">
    <citation type="journal article" date="2023" name="Microbiol Resour">
        <title>Decontamination and Annotation of the Draft Genome Sequence of the Oomycete Lagenidium giganteum ARSEF 373.</title>
        <authorList>
            <person name="Morgan W.R."/>
            <person name="Tartar A."/>
        </authorList>
    </citation>
    <scope>NUCLEOTIDE SEQUENCE</scope>
    <source>
        <strain evidence="3">ARSEF 373</strain>
    </source>
</reference>
<feature type="transmembrane region" description="Helical" evidence="2">
    <location>
        <begin position="453"/>
        <end position="474"/>
    </location>
</feature>
<dbReference type="AlphaFoldDB" id="A0AAV2ZQ42"/>
<feature type="region of interest" description="Disordered" evidence="1">
    <location>
        <begin position="1"/>
        <end position="39"/>
    </location>
</feature>
<keyword evidence="2" id="KW-1133">Transmembrane helix</keyword>